<feature type="region of interest" description="Disordered" evidence="1">
    <location>
        <begin position="259"/>
        <end position="288"/>
    </location>
</feature>
<reference evidence="2 3" key="1">
    <citation type="submission" date="2024-02" db="EMBL/GenBank/DDBJ databases">
        <title>De novo assembly and annotation of 12 fungi associated with fruit tree decline syndrome in Ontario, Canada.</title>
        <authorList>
            <person name="Sulman M."/>
            <person name="Ellouze W."/>
            <person name="Ilyukhin E."/>
        </authorList>
    </citation>
    <scope>NUCLEOTIDE SEQUENCE [LARGE SCALE GENOMIC DNA]</scope>
    <source>
        <strain evidence="2 3">FDS-637</strain>
    </source>
</reference>
<proteinExistence type="predicted"/>
<dbReference type="GeneID" id="92009715"/>
<organism evidence="2 3">
    <name type="scientific">Diplodia seriata</name>
    <dbReference type="NCBI Taxonomy" id="420778"/>
    <lineage>
        <taxon>Eukaryota</taxon>
        <taxon>Fungi</taxon>
        <taxon>Dikarya</taxon>
        <taxon>Ascomycota</taxon>
        <taxon>Pezizomycotina</taxon>
        <taxon>Dothideomycetes</taxon>
        <taxon>Dothideomycetes incertae sedis</taxon>
        <taxon>Botryosphaeriales</taxon>
        <taxon>Botryosphaeriaceae</taxon>
        <taxon>Diplodia</taxon>
    </lineage>
</organism>
<protein>
    <submittedName>
        <fullName evidence="2">Uncharacterized protein</fullName>
    </submittedName>
</protein>
<gene>
    <name evidence="2" type="ORF">SLS55_005630</name>
</gene>
<sequence>MSQPSPQKKRGETHVTVARLTEEFGIEGSTIVRLKDFLKAEFLRTKEEWQTTNKGAPDFAAPQNERIKMEIARNAFREFRAEIKSGQDENNSEAATTMMRLLRDMKNKVGQDDAVPVKQPKIPQSVSREDAHANSTSQQSFGLSSHTAPSLQPDLDDMVVRVSTLDMSAVVGVWSLHKNGPSPIRTSSDLSFPFLQKWIVKKFDNGDEFKLTYHSPQGKQTRVHDSTTLQVAIARTRNAYVWELRLTLEIIDPAVTVPAARHERQNKRSRSEGDMGSETPNKRQRFQF</sequence>
<comment type="caution">
    <text evidence="2">The sequence shown here is derived from an EMBL/GenBank/DDBJ whole genome shotgun (WGS) entry which is preliminary data.</text>
</comment>
<evidence type="ECO:0000256" key="1">
    <source>
        <dbReference type="SAM" id="MobiDB-lite"/>
    </source>
</evidence>
<dbReference type="EMBL" id="JAJVCZ030000005">
    <property type="protein sequence ID" value="KAL0259889.1"/>
    <property type="molecule type" value="Genomic_DNA"/>
</dbReference>
<keyword evidence="3" id="KW-1185">Reference proteome</keyword>
<evidence type="ECO:0000313" key="2">
    <source>
        <dbReference type="EMBL" id="KAL0259889.1"/>
    </source>
</evidence>
<dbReference type="Proteomes" id="UP001430584">
    <property type="component" value="Unassembled WGS sequence"/>
</dbReference>
<dbReference type="RefSeq" id="XP_066632918.1">
    <property type="nucleotide sequence ID" value="XM_066777076.1"/>
</dbReference>
<feature type="compositionally biased region" description="Polar residues" evidence="1">
    <location>
        <begin position="133"/>
        <end position="149"/>
    </location>
</feature>
<feature type="region of interest" description="Disordered" evidence="1">
    <location>
        <begin position="109"/>
        <end position="149"/>
    </location>
</feature>
<evidence type="ECO:0000313" key="3">
    <source>
        <dbReference type="Proteomes" id="UP001430584"/>
    </source>
</evidence>
<accession>A0ABR3CGX9</accession>
<name>A0ABR3CGX9_9PEZI</name>